<evidence type="ECO:0000313" key="1">
    <source>
        <dbReference type="EMBL" id="GGF59467.1"/>
    </source>
</evidence>
<gene>
    <name evidence="1" type="ORF">GCM10011366_29160</name>
</gene>
<accession>A0A917BUT1</accession>
<evidence type="ECO:0000313" key="2">
    <source>
        <dbReference type="Proteomes" id="UP000605670"/>
    </source>
</evidence>
<name>A0A917BUT1_9MICO</name>
<dbReference type="Pfam" id="PF15892">
    <property type="entry name" value="BNR_4"/>
    <property type="match status" value="1"/>
</dbReference>
<proteinExistence type="predicted"/>
<dbReference type="AlphaFoldDB" id="A0A917BUT1"/>
<reference evidence="1" key="2">
    <citation type="submission" date="2020-09" db="EMBL/GenBank/DDBJ databases">
        <authorList>
            <person name="Sun Q."/>
            <person name="Zhou Y."/>
        </authorList>
    </citation>
    <scope>NUCLEOTIDE SEQUENCE</scope>
    <source>
        <strain evidence="1">CGMCC 1.12160</strain>
    </source>
</reference>
<reference evidence="1" key="1">
    <citation type="journal article" date="2014" name="Int. J. Syst. Evol. Microbiol.">
        <title>Complete genome sequence of Corynebacterium casei LMG S-19264T (=DSM 44701T), isolated from a smear-ripened cheese.</title>
        <authorList>
            <consortium name="US DOE Joint Genome Institute (JGI-PGF)"/>
            <person name="Walter F."/>
            <person name="Albersmeier A."/>
            <person name="Kalinowski J."/>
            <person name="Ruckert C."/>
        </authorList>
    </citation>
    <scope>NUCLEOTIDE SEQUENCE</scope>
    <source>
        <strain evidence="1">CGMCC 1.12160</strain>
    </source>
</reference>
<dbReference type="Proteomes" id="UP000605670">
    <property type="component" value="Unassembled WGS sequence"/>
</dbReference>
<protein>
    <recommendedName>
        <fullName evidence="3">BNR repeat-containing family member</fullName>
    </recommendedName>
</protein>
<evidence type="ECO:0008006" key="3">
    <source>
        <dbReference type="Google" id="ProtNLM"/>
    </source>
</evidence>
<keyword evidence="2" id="KW-1185">Reference proteome</keyword>
<comment type="caution">
    <text evidence="1">The sequence shown here is derived from an EMBL/GenBank/DDBJ whole genome shotgun (WGS) entry which is preliminary data.</text>
</comment>
<organism evidence="1 2">
    <name type="scientific">Ornithinimicrobium tianjinense</name>
    <dbReference type="NCBI Taxonomy" id="1195761"/>
    <lineage>
        <taxon>Bacteria</taxon>
        <taxon>Bacillati</taxon>
        <taxon>Actinomycetota</taxon>
        <taxon>Actinomycetes</taxon>
        <taxon>Micrococcales</taxon>
        <taxon>Ornithinimicrobiaceae</taxon>
        <taxon>Ornithinimicrobium</taxon>
    </lineage>
</organism>
<dbReference type="EMBL" id="BMEM01000006">
    <property type="protein sequence ID" value="GGF59467.1"/>
    <property type="molecule type" value="Genomic_DNA"/>
</dbReference>
<sequence length="466" mass="50726">MLETQTSTLVGGVSTSGSVTLTRFAHSSGTVTRTTLQSGMNDDDHNAPALMELPDGRIMAMWSGHGRHPLRYRITSSKDSLTRMSGATPLRGSGLESTGASYAHLLRQDGHPRPYIALTRRSSDDMWVMTRSADLVTWTPAVQLLARVHEQDQHHPYLKFAIHADAIHVLATDRHPFRGSTSLYHFVLRGERVERTDGSLIMTLPELEAGRPVTVSEATLVYDGSSADGRPRVYDIMVGADGIPRIGVTTSASSTFTFKWGIPKEQGTGWKLRTLARQSGTLPAGMSLDSGDPTRVLLARMLDKPGLVEYRTPDEGDTWTARVVTKMSGLRTPTTPYGSGGPMSALWMGGRYDRYDDYDTQVWGLTTGVAPVQLVSTWSRSWDDGGAVVVKLRAGVSGPDVRDRLVRLMVRLPGGAEETVRTARTDAYGNARLTVPDLPVGARARVMHAKSDGWGYATSSTRTADS</sequence>